<sequence>MATLMVLVAAPINSPHIRPENSMSKLTRAAKTVKKLDTGNVIRAIVRSGQAAPGPPLGPVLGQPRLQVQHIQQVHHHPQQPAAHLLLPAQWGHVISACQDQEEGGEADGEQEDFHNHWTVRGTQSQHIKSCWPSEGS</sequence>
<dbReference type="Proteomes" id="UP000824540">
    <property type="component" value="Unassembled WGS sequence"/>
</dbReference>
<evidence type="ECO:0000313" key="4">
    <source>
        <dbReference type="EMBL" id="KAG9346434.1"/>
    </source>
</evidence>
<proteinExistence type="inferred from homology"/>
<comment type="caution">
    <text evidence="4">The sequence shown here is derived from an EMBL/GenBank/DDBJ whole genome shotgun (WGS) entry which is preliminary data.</text>
</comment>
<dbReference type="AlphaFoldDB" id="A0A8T2P1W5"/>
<comment type="similarity">
    <text evidence="1">Belongs to the universal ribosomal protein uL11 family.</text>
</comment>
<dbReference type="Gene3D" id="3.30.1550.10">
    <property type="entry name" value="Ribosomal protein L11/L12, N-terminal domain"/>
    <property type="match status" value="1"/>
</dbReference>
<dbReference type="SUPFAM" id="SSF54747">
    <property type="entry name" value="Ribosomal L11/L12e N-terminal domain"/>
    <property type="match status" value="1"/>
</dbReference>
<evidence type="ECO:0000313" key="5">
    <source>
        <dbReference type="Proteomes" id="UP000824540"/>
    </source>
</evidence>
<keyword evidence="3" id="KW-0687">Ribonucleoprotein</keyword>
<organism evidence="4 5">
    <name type="scientific">Albula glossodonta</name>
    <name type="common">roundjaw bonefish</name>
    <dbReference type="NCBI Taxonomy" id="121402"/>
    <lineage>
        <taxon>Eukaryota</taxon>
        <taxon>Metazoa</taxon>
        <taxon>Chordata</taxon>
        <taxon>Craniata</taxon>
        <taxon>Vertebrata</taxon>
        <taxon>Euteleostomi</taxon>
        <taxon>Actinopterygii</taxon>
        <taxon>Neopterygii</taxon>
        <taxon>Teleostei</taxon>
        <taxon>Albuliformes</taxon>
        <taxon>Albulidae</taxon>
        <taxon>Albula</taxon>
    </lineage>
</organism>
<keyword evidence="5" id="KW-1185">Reference proteome</keyword>
<name>A0A8T2P1W5_9TELE</name>
<dbReference type="InterPro" id="IPR036796">
    <property type="entry name" value="Ribosomal_uL11_N_sf"/>
</dbReference>
<protein>
    <submittedName>
        <fullName evidence="4">Uncharacterized protein</fullName>
    </submittedName>
</protein>
<dbReference type="EMBL" id="JAFBMS010000015">
    <property type="protein sequence ID" value="KAG9346434.1"/>
    <property type="molecule type" value="Genomic_DNA"/>
</dbReference>
<dbReference type="GO" id="GO:1990904">
    <property type="term" value="C:ribonucleoprotein complex"/>
    <property type="evidence" value="ECO:0007669"/>
    <property type="project" value="UniProtKB-KW"/>
</dbReference>
<accession>A0A8T2P1W5</accession>
<evidence type="ECO:0000256" key="3">
    <source>
        <dbReference type="ARBA" id="ARBA00023274"/>
    </source>
</evidence>
<gene>
    <name evidence="4" type="ORF">JZ751_006745</name>
</gene>
<evidence type="ECO:0000256" key="1">
    <source>
        <dbReference type="ARBA" id="ARBA00010537"/>
    </source>
</evidence>
<reference evidence="4" key="1">
    <citation type="thesis" date="2021" institute="BYU ScholarsArchive" country="Provo, UT, USA">
        <title>Applications of and Algorithms for Genome Assembly and Genomic Analyses with an Emphasis on Marine Teleosts.</title>
        <authorList>
            <person name="Pickett B.D."/>
        </authorList>
    </citation>
    <scope>NUCLEOTIDE SEQUENCE</scope>
    <source>
        <strain evidence="4">HI-2016</strain>
    </source>
</reference>
<keyword evidence="2" id="KW-0689">Ribosomal protein</keyword>
<dbReference type="GO" id="GO:0005840">
    <property type="term" value="C:ribosome"/>
    <property type="evidence" value="ECO:0007669"/>
    <property type="project" value="UniProtKB-KW"/>
</dbReference>
<evidence type="ECO:0000256" key="2">
    <source>
        <dbReference type="ARBA" id="ARBA00022980"/>
    </source>
</evidence>